<evidence type="ECO:0000313" key="1">
    <source>
        <dbReference type="EMBL" id="SDZ14595.1"/>
    </source>
</evidence>
<evidence type="ECO:0000313" key="2">
    <source>
        <dbReference type="Proteomes" id="UP000242415"/>
    </source>
</evidence>
<dbReference type="RefSeq" id="WP_139307327.1">
    <property type="nucleotide sequence ID" value="NZ_FNPH01000006.1"/>
</dbReference>
<name>A0A1H3QNN4_9ACTN</name>
<gene>
    <name evidence="1" type="ORF">SAMN05444365_10612</name>
</gene>
<protein>
    <recommendedName>
        <fullName evidence="3">Response regulatory domain-containing protein</fullName>
    </recommendedName>
</protein>
<sequence length="125" mass="13270">MPIRLAVSQLPEMLVDVVREAFRAEPDVSVEVLRSVDGDVSAAIRRTGPDIVIVGTEGGDGRPNCDLLLAHPDVVVLNLSPDARSGWICELRPCARSLGELSLSSLRATVHEAILRKQAGGHGVG</sequence>
<proteinExistence type="predicted"/>
<evidence type="ECO:0008006" key="3">
    <source>
        <dbReference type="Google" id="ProtNLM"/>
    </source>
</evidence>
<dbReference type="AlphaFoldDB" id="A0A1H3QNN4"/>
<dbReference type="Proteomes" id="UP000242415">
    <property type="component" value="Unassembled WGS sequence"/>
</dbReference>
<dbReference type="EMBL" id="FNPH01000006">
    <property type="protein sequence ID" value="SDZ14595.1"/>
    <property type="molecule type" value="Genomic_DNA"/>
</dbReference>
<dbReference type="OrthoDB" id="5188824at2"/>
<dbReference type="STRING" id="405436.SAMN05444365_10612"/>
<keyword evidence="2" id="KW-1185">Reference proteome</keyword>
<organism evidence="1 2">
    <name type="scientific">Micromonospora pattaloongensis</name>
    <dbReference type="NCBI Taxonomy" id="405436"/>
    <lineage>
        <taxon>Bacteria</taxon>
        <taxon>Bacillati</taxon>
        <taxon>Actinomycetota</taxon>
        <taxon>Actinomycetes</taxon>
        <taxon>Micromonosporales</taxon>
        <taxon>Micromonosporaceae</taxon>
        <taxon>Micromonospora</taxon>
    </lineage>
</organism>
<accession>A0A1H3QNN4</accession>
<reference evidence="2" key="1">
    <citation type="submission" date="2016-10" db="EMBL/GenBank/DDBJ databases">
        <authorList>
            <person name="Varghese N."/>
            <person name="Submissions S."/>
        </authorList>
    </citation>
    <scope>NUCLEOTIDE SEQUENCE [LARGE SCALE GENOMIC DNA]</scope>
    <source>
        <strain evidence="2">DSM 45245</strain>
    </source>
</reference>